<dbReference type="EMBL" id="JAEKJA010000008">
    <property type="protein sequence ID" value="MBJ3776342.1"/>
    <property type="molecule type" value="Genomic_DNA"/>
</dbReference>
<feature type="transmembrane region" description="Helical" evidence="1">
    <location>
        <begin position="168"/>
        <end position="190"/>
    </location>
</feature>
<organism evidence="2 3">
    <name type="scientific">Acuticoccus mangrovi</name>
    <dbReference type="NCBI Taxonomy" id="2796142"/>
    <lineage>
        <taxon>Bacteria</taxon>
        <taxon>Pseudomonadati</taxon>
        <taxon>Pseudomonadota</taxon>
        <taxon>Alphaproteobacteria</taxon>
        <taxon>Hyphomicrobiales</taxon>
        <taxon>Amorphaceae</taxon>
        <taxon>Acuticoccus</taxon>
    </lineage>
</organism>
<comment type="caution">
    <text evidence="2">The sequence shown here is derived from an EMBL/GenBank/DDBJ whole genome shotgun (WGS) entry which is preliminary data.</text>
</comment>
<keyword evidence="3" id="KW-1185">Reference proteome</keyword>
<gene>
    <name evidence="2" type="ORF">JCR33_11615</name>
</gene>
<accession>A0A934IM39</accession>
<sequence>MGRTGGVILLSLATLAALLAFVVVAARVVEQGDARLAEAKLDFVLGDMDETIERNLQLGLPLAELQQIEPLLEEVLASTPGLLAVDVFSQTGITLFSTDRGAVGEPVPPPWLEAIGNRRGAARWRATEPETITLGGPLINDFDQTEGWVALIIDKDALVLPLTRVPTLLVAAAPITLGASVIAGIIGFLVMRRRDHDMEGALAAISRHEPIADPATPLGSSSNEAVVTALAATRTLETAAEELRRLDAEV</sequence>
<reference evidence="2" key="1">
    <citation type="submission" date="2020-12" db="EMBL/GenBank/DDBJ databases">
        <title>Bacterial taxonomy.</title>
        <authorList>
            <person name="Pan X."/>
        </authorList>
    </citation>
    <scope>NUCLEOTIDE SEQUENCE</scope>
    <source>
        <strain evidence="2">B2012</strain>
    </source>
</reference>
<dbReference type="AlphaFoldDB" id="A0A934IM39"/>
<dbReference type="Proteomes" id="UP000609531">
    <property type="component" value="Unassembled WGS sequence"/>
</dbReference>
<protein>
    <submittedName>
        <fullName evidence="2">Uncharacterized protein</fullName>
    </submittedName>
</protein>
<dbReference type="RefSeq" id="WP_198882245.1">
    <property type="nucleotide sequence ID" value="NZ_JAEKJA010000008.1"/>
</dbReference>
<keyword evidence="1" id="KW-1133">Transmembrane helix</keyword>
<proteinExistence type="predicted"/>
<keyword evidence="1" id="KW-0472">Membrane</keyword>
<name>A0A934IM39_9HYPH</name>
<evidence type="ECO:0000313" key="2">
    <source>
        <dbReference type="EMBL" id="MBJ3776342.1"/>
    </source>
</evidence>
<keyword evidence="1" id="KW-0812">Transmembrane</keyword>
<evidence type="ECO:0000313" key="3">
    <source>
        <dbReference type="Proteomes" id="UP000609531"/>
    </source>
</evidence>
<evidence type="ECO:0000256" key="1">
    <source>
        <dbReference type="SAM" id="Phobius"/>
    </source>
</evidence>